<dbReference type="InterPro" id="IPR011043">
    <property type="entry name" value="Gal_Oxase/kelch_b-propeller"/>
</dbReference>
<dbReference type="InterPro" id="IPR056592">
    <property type="entry name" value="Beta-prop_At3g26010-like"/>
</dbReference>
<feature type="domain" description="F-box" evidence="1">
    <location>
        <begin position="5"/>
        <end position="50"/>
    </location>
</feature>
<dbReference type="PANTHER" id="PTHR35546:SF25">
    <property type="entry name" value="F-BOX DOMAIN-CONTAINING PROTEIN"/>
    <property type="match status" value="1"/>
</dbReference>
<dbReference type="AlphaFoldDB" id="A0A087H1F8"/>
<dbReference type="Proteomes" id="UP000029120">
    <property type="component" value="Chromosome 4"/>
</dbReference>
<dbReference type="InterPro" id="IPR001810">
    <property type="entry name" value="F-box_dom"/>
</dbReference>
<dbReference type="InterPro" id="IPR036047">
    <property type="entry name" value="F-box-like_dom_sf"/>
</dbReference>
<keyword evidence="3" id="KW-1185">Reference proteome</keyword>
<dbReference type="Gene3D" id="1.20.1280.50">
    <property type="match status" value="1"/>
</dbReference>
<gene>
    <name evidence="2" type="ordered locus">AALP_Aa4g060200</name>
</gene>
<dbReference type="OMA" id="ICKDDHY"/>
<evidence type="ECO:0000313" key="2">
    <source>
        <dbReference type="EMBL" id="KFK35960.1"/>
    </source>
</evidence>
<dbReference type="Pfam" id="PF00646">
    <property type="entry name" value="F-box"/>
    <property type="match status" value="1"/>
</dbReference>
<reference evidence="3" key="1">
    <citation type="journal article" date="2015" name="Nat. Plants">
        <title>Genome expansion of Arabis alpina linked with retrotransposition and reduced symmetric DNA methylation.</title>
        <authorList>
            <person name="Willing E.M."/>
            <person name="Rawat V."/>
            <person name="Mandakova T."/>
            <person name="Maumus F."/>
            <person name="James G.V."/>
            <person name="Nordstroem K.J."/>
            <person name="Becker C."/>
            <person name="Warthmann N."/>
            <person name="Chica C."/>
            <person name="Szarzynska B."/>
            <person name="Zytnicki M."/>
            <person name="Albani M.C."/>
            <person name="Kiefer C."/>
            <person name="Bergonzi S."/>
            <person name="Castaings L."/>
            <person name="Mateos J.L."/>
            <person name="Berns M.C."/>
            <person name="Bujdoso N."/>
            <person name="Piofczyk T."/>
            <person name="de Lorenzo L."/>
            <person name="Barrero-Sicilia C."/>
            <person name="Mateos I."/>
            <person name="Piednoel M."/>
            <person name="Hagmann J."/>
            <person name="Chen-Min-Tao R."/>
            <person name="Iglesias-Fernandez R."/>
            <person name="Schuster S.C."/>
            <person name="Alonso-Blanco C."/>
            <person name="Roudier F."/>
            <person name="Carbonero P."/>
            <person name="Paz-Ares J."/>
            <person name="Davis S.J."/>
            <person name="Pecinka A."/>
            <person name="Quesneville H."/>
            <person name="Colot V."/>
            <person name="Lysak M.A."/>
            <person name="Weigel D."/>
            <person name="Coupland G."/>
            <person name="Schneeberger K."/>
        </authorList>
    </citation>
    <scope>NUCLEOTIDE SEQUENCE [LARGE SCALE GENOMIC DNA]</scope>
    <source>
        <strain evidence="3">cv. Pajares</strain>
    </source>
</reference>
<evidence type="ECO:0000313" key="3">
    <source>
        <dbReference type="Proteomes" id="UP000029120"/>
    </source>
</evidence>
<dbReference type="SUPFAM" id="SSF50965">
    <property type="entry name" value="Galactose oxidase, central domain"/>
    <property type="match status" value="1"/>
</dbReference>
<dbReference type="Gramene" id="KFK35960">
    <property type="protein sequence ID" value="KFK35960"/>
    <property type="gene ID" value="AALP_AA4G060200"/>
</dbReference>
<proteinExistence type="predicted"/>
<dbReference type="SUPFAM" id="SSF81383">
    <property type="entry name" value="F-box domain"/>
    <property type="match status" value="1"/>
</dbReference>
<evidence type="ECO:0000259" key="1">
    <source>
        <dbReference type="PROSITE" id="PS50181"/>
    </source>
</evidence>
<dbReference type="SMART" id="SM00256">
    <property type="entry name" value="FBOX"/>
    <property type="match status" value="1"/>
</dbReference>
<dbReference type="PROSITE" id="PS50181">
    <property type="entry name" value="FBOX"/>
    <property type="match status" value="1"/>
</dbReference>
<dbReference type="InterPro" id="IPR055290">
    <property type="entry name" value="At3g26010-like"/>
</dbReference>
<dbReference type="EMBL" id="CM002872">
    <property type="protein sequence ID" value="KFK35960.1"/>
    <property type="molecule type" value="Genomic_DNA"/>
</dbReference>
<sequence>METGRRRRRVLEEETLLEILARLPLRSITRFKSVSKTWKSVIESAYFRRLFLSLHKNSSSSWSLMYLTQSLRPFTEFLGFHGCKTWDLPKSPGSYIFPLDEDPRFRRPLCCYIATSNGLILMKVVHSLKTYVGNPVLRQWLEIPPPPKPCLATGLVTRVDEEDGVVSSFKVVMTCCSCQDMETYEWTMYVYSSETGLWSFKRLLSSHMFHYSVSYHDSMSLNGMLYLWVRGLDTTEPGVLIAHDFYGSEADDQCRVIPLPIPFNEHVRRCLTTSRGDVIYIEILDRRLKVWRLKNNKNSKSSECWQLSREEINMTSVGFDVDCIPMAMNPFDSDIIYLWSLQHSCLVSCNLLTQEFIVHQKLKNWSSKEGCYRINRYEFDSKRYMEVNHDVTKVHTLSQFVLPRWMDLVPRPPK</sequence>
<dbReference type="PANTHER" id="PTHR35546">
    <property type="entry name" value="F-BOX PROTEIN INTERACTION DOMAIN PROTEIN-RELATED"/>
    <property type="match status" value="1"/>
</dbReference>
<dbReference type="Pfam" id="PF24750">
    <property type="entry name" value="b-prop_At3g26010-like"/>
    <property type="match status" value="1"/>
</dbReference>
<organism evidence="2 3">
    <name type="scientific">Arabis alpina</name>
    <name type="common">Alpine rock-cress</name>
    <dbReference type="NCBI Taxonomy" id="50452"/>
    <lineage>
        <taxon>Eukaryota</taxon>
        <taxon>Viridiplantae</taxon>
        <taxon>Streptophyta</taxon>
        <taxon>Embryophyta</taxon>
        <taxon>Tracheophyta</taxon>
        <taxon>Spermatophyta</taxon>
        <taxon>Magnoliopsida</taxon>
        <taxon>eudicotyledons</taxon>
        <taxon>Gunneridae</taxon>
        <taxon>Pentapetalae</taxon>
        <taxon>rosids</taxon>
        <taxon>malvids</taxon>
        <taxon>Brassicales</taxon>
        <taxon>Brassicaceae</taxon>
        <taxon>Arabideae</taxon>
        <taxon>Arabis</taxon>
    </lineage>
</organism>
<accession>A0A087H1F8</accession>
<name>A0A087H1F8_ARAAL</name>
<dbReference type="OrthoDB" id="674184at2759"/>
<protein>
    <recommendedName>
        <fullName evidence="1">F-box domain-containing protein</fullName>
    </recommendedName>
</protein>